<feature type="compositionally biased region" description="Polar residues" evidence="1">
    <location>
        <begin position="98"/>
        <end position="113"/>
    </location>
</feature>
<protein>
    <submittedName>
        <fullName evidence="2">HDC09865</fullName>
    </submittedName>
</protein>
<proteinExistence type="predicted"/>
<evidence type="ECO:0000313" key="2">
    <source>
        <dbReference type="EMBL" id="DAA02948.1"/>
    </source>
</evidence>
<dbReference type="EMBL" id="BK002103">
    <property type="protein sequence ID" value="DAA02948.1"/>
    <property type="molecule type" value="Genomic_DNA"/>
</dbReference>
<reference evidence="2" key="1">
    <citation type="journal article" date="2003" name="Genome Biol.">
        <title>An integrated gene annotation and transcriptional profiling approach towards the full gene content of the Drosophila genome.</title>
        <authorList>
            <person name="Hild M."/>
            <person name="Beckmann B."/>
            <person name="Haas S.A."/>
            <person name="Koch B."/>
            <person name="Solovyev V."/>
            <person name="Busold C."/>
            <person name="Fellenberg K."/>
            <person name="Boutros M."/>
            <person name="Vingron M."/>
            <person name="Sauer F."/>
            <person name="Hoheisel J.D."/>
            <person name="Paro R."/>
        </authorList>
    </citation>
    <scope>NUCLEOTIDE SEQUENCE</scope>
</reference>
<feature type="region of interest" description="Disordered" evidence="1">
    <location>
        <begin position="62"/>
        <end position="113"/>
    </location>
</feature>
<accession>Q6ILB3</accession>
<dbReference type="AlphaFoldDB" id="Q6ILB3"/>
<organism evidence="2">
    <name type="scientific">Drosophila melanogaster</name>
    <name type="common">Fruit fly</name>
    <dbReference type="NCBI Taxonomy" id="7227"/>
    <lineage>
        <taxon>Eukaryota</taxon>
        <taxon>Metazoa</taxon>
        <taxon>Ecdysozoa</taxon>
        <taxon>Arthropoda</taxon>
        <taxon>Hexapoda</taxon>
        <taxon>Insecta</taxon>
        <taxon>Pterygota</taxon>
        <taxon>Neoptera</taxon>
        <taxon>Endopterygota</taxon>
        <taxon>Diptera</taxon>
        <taxon>Brachycera</taxon>
        <taxon>Muscomorpha</taxon>
        <taxon>Ephydroidea</taxon>
        <taxon>Drosophilidae</taxon>
        <taxon>Drosophila</taxon>
        <taxon>Sophophora</taxon>
    </lineage>
</organism>
<sequence length="113" mass="12138">MPGQRGTTGAVELPGTFGITCEHGIFAGIQNAKRCLPTTQPLGCRSILAIYLAESKEAERFPRSMFQLQPPPTARRPPGKSSTAREYATVSLAPQEKNPFSTAHAQLSNPRSG</sequence>
<evidence type="ECO:0000256" key="1">
    <source>
        <dbReference type="SAM" id="MobiDB-lite"/>
    </source>
</evidence>
<gene>
    <name evidence="2" type="ORF">HDC09865</name>
</gene>
<name>Q6ILB3_DROME</name>